<organism evidence="4 5">
    <name type="scientific">Actinacidiphila epipremni</name>
    <dbReference type="NCBI Taxonomy" id="2053013"/>
    <lineage>
        <taxon>Bacteria</taxon>
        <taxon>Bacillati</taxon>
        <taxon>Actinomycetota</taxon>
        <taxon>Actinomycetes</taxon>
        <taxon>Kitasatosporales</taxon>
        <taxon>Streptomycetaceae</taxon>
        <taxon>Actinacidiphila</taxon>
    </lineage>
</organism>
<feature type="transmembrane region" description="Helical" evidence="3">
    <location>
        <begin position="29"/>
        <end position="50"/>
    </location>
</feature>
<protein>
    <submittedName>
        <fullName evidence="4">Carbohydrate ABC transporter substrate-binding protein</fullName>
    </submittedName>
</protein>
<dbReference type="PANTHER" id="PTHR43649">
    <property type="entry name" value="ARABINOSE-BINDING PROTEIN-RELATED"/>
    <property type="match status" value="1"/>
</dbReference>
<dbReference type="SUPFAM" id="SSF53850">
    <property type="entry name" value="Periplasmic binding protein-like II"/>
    <property type="match status" value="1"/>
</dbReference>
<keyword evidence="3" id="KW-1133">Transmembrane helix</keyword>
<keyword evidence="5" id="KW-1185">Reference proteome</keyword>
<evidence type="ECO:0000313" key="4">
    <source>
        <dbReference type="EMBL" id="NJP42222.1"/>
    </source>
</evidence>
<dbReference type="Gene3D" id="3.40.190.10">
    <property type="entry name" value="Periplasmic binding protein-like II"/>
    <property type="match status" value="2"/>
</dbReference>
<comment type="similarity">
    <text evidence="1">Belongs to the bacterial solute-binding protein 1 family.</text>
</comment>
<gene>
    <name evidence="4" type="ORF">HCN08_02150</name>
</gene>
<proteinExistence type="inferred from homology"/>
<evidence type="ECO:0000256" key="2">
    <source>
        <dbReference type="ARBA" id="ARBA00022448"/>
    </source>
</evidence>
<comment type="caution">
    <text evidence="4">The sequence shown here is derived from an EMBL/GenBank/DDBJ whole genome shotgun (WGS) entry which is preliminary data.</text>
</comment>
<keyword evidence="3" id="KW-0472">Membrane</keyword>
<dbReference type="EMBL" id="JAATEJ010000001">
    <property type="protein sequence ID" value="NJP42222.1"/>
    <property type="molecule type" value="Genomic_DNA"/>
</dbReference>
<evidence type="ECO:0000313" key="5">
    <source>
        <dbReference type="Proteomes" id="UP000734511"/>
    </source>
</evidence>
<evidence type="ECO:0000256" key="1">
    <source>
        <dbReference type="ARBA" id="ARBA00008520"/>
    </source>
</evidence>
<keyword evidence="3" id="KW-0812">Transmembrane</keyword>
<evidence type="ECO:0000256" key="3">
    <source>
        <dbReference type="SAM" id="Phobius"/>
    </source>
</evidence>
<dbReference type="PANTHER" id="PTHR43649:SF29">
    <property type="entry name" value="OSMOPROTECTIVE COMPOUNDS-BINDING PROTEIN GGTB"/>
    <property type="match status" value="1"/>
</dbReference>
<dbReference type="InterPro" id="IPR050490">
    <property type="entry name" value="Bact_solute-bd_prot1"/>
</dbReference>
<feature type="transmembrane region" description="Helical" evidence="3">
    <location>
        <begin position="62"/>
        <end position="82"/>
    </location>
</feature>
<feature type="transmembrane region" description="Helical" evidence="3">
    <location>
        <begin position="169"/>
        <end position="188"/>
    </location>
</feature>
<reference evidence="4 5" key="1">
    <citation type="submission" date="2020-03" db="EMBL/GenBank/DDBJ databases">
        <title>WGS of actinomycetes isolated from Thailand.</title>
        <authorList>
            <person name="Thawai C."/>
        </authorList>
    </citation>
    <scope>NUCLEOTIDE SEQUENCE [LARGE SCALE GENOMIC DNA]</scope>
    <source>
        <strain evidence="4 5">PRB2-1</strain>
    </source>
</reference>
<keyword evidence="2" id="KW-0813">Transport</keyword>
<dbReference type="InterPro" id="IPR006059">
    <property type="entry name" value="SBP"/>
</dbReference>
<dbReference type="Proteomes" id="UP000734511">
    <property type="component" value="Unassembled WGS sequence"/>
</dbReference>
<name>A0ABX0ZIF8_9ACTN</name>
<accession>A0ABX0ZIF8</accession>
<feature type="transmembrane region" description="Helical" evidence="3">
    <location>
        <begin position="126"/>
        <end position="143"/>
    </location>
</feature>
<dbReference type="Pfam" id="PF01547">
    <property type="entry name" value="SBP_bac_1"/>
    <property type="match status" value="1"/>
</dbReference>
<sequence length="583" mass="61785">MGRLVELRAEQQEVLRRQSDFGPLLWAEWSFAAVLTLVLLALLAEAHAFSGTRFRHRWNPPLALAVLLLAGGAVALAVFTVLTRAALAYARDQLTPALKGDAIPKAGAAVAARLAGTGFRAAAADWIWAGGLLLAALVLLGLQPRISEYRVSRVRAAATRRSRLPRPRALAAVAGCLVLLAGAGTYAVQATGWHGSVTLLANWTGSEQEEFQRQVIDTFERKYHIHVVYQGSSAESQVLTADVQSGTPPDVAVLPGPGELAGYAGKGLLAPLDDVVRPAGFAPTWVPKVTGPDGVAHTYWVPIKTDLKSTVWYPPARVTAAGVPKAARTPASWCLGMASDATSGWPGSDWIEDILLQQSGPAVYREWVNGTRKWTDRAVRRAWTTWGQMVGAGQAPYARTALTSSYDDAAKRATTPGSGCELEHQASFARGTRDFVHSADVIPGADTSAAPRWEVSGDLAAVLHDTPQSHRLIAFLASEQAQRAWAGTQAGFSVQHTVLAGYPGGDSTAGRIAGTLRDPGVVRCYDASDAMPSAVRDAFALAVLRYLAEPSALDDELRALDDASVRAHAETTGLTSVCSGPGT</sequence>